<evidence type="ECO:0000313" key="2">
    <source>
        <dbReference type="EMBL" id="KAK2951133.1"/>
    </source>
</evidence>
<name>A0ABQ9XF99_9EUKA</name>
<evidence type="ECO:0000313" key="3">
    <source>
        <dbReference type="Proteomes" id="UP001281761"/>
    </source>
</evidence>
<sequence>MSEVHSKIVDHHSSEQMHPSLREPADMKGELVKLLTALRNDDKQQLLVSEQLRSWASTPLICSGSLLLRKRGSQQGGRKEMDLRTIPEQWSTVPEDDFVACEDLKDRMKIVGKSI</sequence>
<proteinExistence type="predicted"/>
<gene>
    <name evidence="2" type="ORF">BLNAU_13976</name>
</gene>
<dbReference type="Proteomes" id="UP001281761">
    <property type="component" value="Unassembled WGS sequence"/>
</dbReference>
<comment type="caution">
    <text evidence="2">The sequence shown here is derived from an EMBL/GenBank/DDBJ whole genome shotgun (WGS) entry which is preliminary data.</text>
</comment>
<dbReference type="EMBL" id="JARBJD010000124">
    <property type="protein sequence ID" value="KAK2951133.1"/>
    <property type="molecule type" value="Genomic_DNA"/>
</dbReference>
<protein>
    <submittedName>
        <fullName evidence="2">Uncharacterized protein</fullName>
    </submittedName>
</protein>
<evidence type="ECO:0000256" key="1">
    <source>
        <dbReference type="SAM" id="MobiDB-lite"/>
    </source>
</evidence>
<accession>A0ABQ9XF99</accession>
<organism evidence="2 3">
    <name type="scientific">Blattamonas nauphoetae</name>
    <dbReference type="NCBI Taxonomy" id="2049346"/>
    <lineage>
        <taxon>Eukaryota</taxon>
        <taxon>Metamonada</taxon>
        <taxon>Preaxostyla</taxon>
        <taxon>Oxymonadida</taxon>
        <taxon>Blattamonas</taxon>
    </lineage>
</organism>
<feature type="region of interest" description="Disordered" evidence="1">
    <location>
        <begin position="1"/>
        <end position="24"/>
    </location>
</feature>
<keyword evidence="3" id="KW-1185">Reference proteome</keyword>
<reference evidence="2 3" key="1">
    <citation type="journal article" date="2022" name="bioRxiv">
        <title>Genomics of Preaxostyla Flagellates Illuminates Evolutionary Transitions and the Path Towards Mitochondrial Loss.</title>
        <authorList>
            <person name="Novak L.V.F."/>
            <person name="Treitli S.C."/>
            <person name="Pyrih J."/>
            <person name="Halakuc P."/>
            <person name="Pipaliya S.V."/>
            <person name="Vacek V."/>
            <person name="Brzon O."/>
            <person name="Soukal P."/>
            <person name="Eme L."/>
            <person name="Dacks J.B."/>
            <person name="Karnkowska A."/>
            <person name="Elias M."/>
            <person name="Hampl V."/>
        </authorList>
    </citation>
    <scope>NUCLEOTIDE SEQUENCE [LARGE SCALE GENOMIC DNA]</scope>
    <source>
        <strain evidence="2">NAU3</strain>
        <tissue evidence="2">Gut</tissue>
    </source>
</reference>